<evidence type="ECO:0000256" key="7">
    <source>
        <dbReference type="ARBA" id="ARBA00023065"/>
    </source>
</evidence>
<dbReference type="Pfam" id="PF00430">
    <property type="entry name" value="ATP-synt_B"/>
    <property type="match status" value="1"/>
</dbReference>
<gene>
    <name evidence="12" type="ORF">MNB_SV-5-1659</name>
</gene>
<evidence type="ECO:0000256" key="6">
    <source>
        <dbReference type="ARBA" id="ARBA00022989"/>
    </source>
</evidence>
<keyword evidence="2" id="KW-0813">Transport</keyword>
<dbReference type="AlphaFoldDB" id="A0A1W1ED61"/>
<keyword evidence="5" id="KW-0375">Hydrogen ion transport</keyword>
<comment type="function">
    <text evidence="9">F(1)F(0) ATP synthase produces ATP from ADP in the presence of a proton or sodium gradient. F-type ATPases consist of two structural domains, F(1) containing the extramembraneous catalytic core and F(0) containing the membrane proton channel, linked together by a central stalk and a peripheral stalk. During catalysis, ATP synthesis in the catalytic domain of F(1) is coupled via a rotary mechanism of the central stalk subunits to proton translocation.</text>
</comment>
<keyword evidence="8 11" id="KW-0472">Membrane</keyword>
<keyword evidence="7" id="KW-0406">Ion transport</keyword>
<evidence type="ECO:0000256" key="5">
    <source>
        <dbReference type="ARBA" id="ARBA00022781"/>
    </source>
</evidence>
<evidence type="ECO:0000256" key="1">
    <source>
        <dbReference type="ARBA" id="ARBA00004167"/>
    </source>
</evidence>
<feature type="coiled-coil region" evidence="10">
    <location>
        <begin position="68"/>
        <end position="127"/>
    </location>
</feature>
<dbReference type="GO" id="GO:0045259">
    <property type="term" value="C:proton-transporting ATP synthase complex"/>
    <property type="evidence" value="ECO:0007669"/>
    <property type="project" value="UniProtKB-KW"/>
</dbReference>
<dbReference type="EMBL" id="FPKX01000032">
    <property type="protein sequence ID" value="SFZ97999.1"/>
    <property type="molecule type" value="Genomic_DNA"/>
</dbReference>
<dbReference type="HAMAP" id="MF_01398">
    <property type="entry name" value="ATP_synth_b_bprime"/>
    <property type="match status" value="1"/>
</dbReference>
<protein>
    <submittedName>
        <fullName evidence="12">ATP synthase F0 sector subunit b</fullName>
        <ecNumber evidence="12">3.6.3.14</ecNumber>
    </submittedName>
</protein>
<evidence type="ECO:0000256" key="9">
    <source>
        <dbReference type="ARBA" id="ARBA00025198"/>
    </source>
</evidence>
<dbReference type="GO" id="GO:0016787">
    <property type="term" value="F:hydrolase activity"/>
    <property type="evidence" value="ECO:0007669"/>
    <property type="project" value="UniProtKB-KW"/>
</dbReference>
<keyword evidence="6 11" id="KW-1133">Transmembrane helix</keyword>
<dbReference type="GO" id="GO:0015078">
    <property type="term" value="F:proton transmembrane transporter activity"/>
    <property type="evidence" value="ECO:0007669"/>
    <property type="project" value="InterPro"/>
</dbReference>
<evidence type="ECO:0000256" key="4">
    <source>
        <dbReference type="ARBA" id="ARBA00022692"/>
    </source>
</evidence>
<dbReference type="EC" id="3.6.3.14" evidence="12"/>
<comment type="subcellular location">
    <subcellularLocation>
        <location evidence="1">Membrane</location>
        <topology evidence="1">Single-pass membrane protein</topology>
    </subcellularLocation>
</comment>
<dbReference type="InterPro" id="IPR002146">
    <property type="entry name" value="ATP_synth_b/b'su_bac/chlpt"/>
</dbReference>
<evidence type="ECO:0000256" key="10">
    <source>
        <dbReference type="SAM" id="Coils"/>
    </source>
</evidence>
<dbReference type="CDD" id="cd06503">
    <property type="entry name" value="ATP-synt_Fo_b"/>
    <property type="match status" value="1"/>
</dbReference>
<name>A0A1W1ED61_9ZZZZ</name>
<dbReference type="GO" id="GO:0015986">
    <property type="term" value="P:proton motive force-driven ATP synthesis"/>
    <property type="evidence" value="ECO:0007669"/>
    <property type="project" value="InterPro"/>
</dbReference>
<evidence type="ECO:0000256" key="8">
    <source>
        <dbReference type="ARBA" id="ARBA00023136"/>
    </source>
</evidence>
<sequence length="181" mass="20610">MKKIILLSLVLIPAVLLASSGHGEESRYLVLTGRANDFWPRTVNFIIFASLLYYLLANPIKSFFQNRKKDIADQLKDIELKLQVAKDAEKNAQLRLEESINNSDKIIADAELEAQILVAKITEASENELKHMEKQFEEKISLEEKKSVREVIDEVLTNNITNDDISIDEEKVVDIISRKVA</sequence>
<evidence type="ECO:0000256" key="2">
    <source>
        <dbReference type="ARBA" id="ARBA00022448"/>
    </source>
</evidence>
<keyword evidence="10" id="KW-0175">Coiled coil</keyword>
<evidence type="ECO:0000256" key="3">
    <source>
        <dbReference type="ARBA" id="ARBA00022547"/>
    </source>
</evidence>
<reference evidence="12" key="1">
    <citation type="submission" date="2016-10" db="EMBL/GenBank/DDBJ databases">
        <authorList>
            <person name="de Groot N.N."/>
        </authorList>
    </citation>
    <scope>NUCLEOTIDE SEQUENCE</scope>
</reference>
<proteinExistence type="inferred from homology"/>
<evidence type="ECO:0000313" key="12">
    <source>
        <dbReference type="EMBL" id="SFZ97999.1"/>
    </source>
</evidence>
<keyword evidence="12" id="KW-0378">Hydrolase</keyword>
<keyword evidence="3" id="KW-0138">CF(0)</keyword>
<evidence type="ECO:0000256" key="11">
    <source>
        <dbReference type="SAM" id="Phobius"/>
    </source>
</evidence>
<feature type="transmembrane region" description="Helical" evidence="11">
    <location>
        <begin position="39"/>
        <end position="57"/>
    </location>
</feature>
<keyword evidence="4 11" id="KW-0812">Transmembrane</keyword>
<accession>A0A1W1ED61</accession>
<organism evidence="12">
    <name type="scientific">hydrothermal vent metagenome</name>
    <dbReference type="NCBI Taxonomy" id="652676"/>
    <lineage>
        <taxon>unclassified sequences</taxon>
        <taxon>metagenomes</taxon>
        <taxon>ecological metagenomes</taxon>
    </lineage>
</organism>